<dbReference type="EMBL" id="JABBGK010000001">
    <property type="protein sequence ID" value="NML73552.1"/>
    <property type="molecule type" value="Genomic_DNA"/>
</dbReference>
<dbReference type="GO" id="GO:0006282">
    <property type="term" value="P:regulation of DNA repair"/>
    <property type="evidence" value="ECO:0007669"/>
    <property type="project" value="UniProtKB-UniRule"/>
</dbReference>
<comment type="caution">
    <text evidence="8">The sequence shown here is derived from an EMBL/GenBank/DDBJ whole genome shotgun (WGS) entry which is preliminary data.</text>
</comment>
<dbReference type="Pfam" id="PF02631">
    <property type="entry name" value="RecX_HTH2"/>
    <property type="match status" value="1"/>
</dbReference>
<organism evidence="8 9">
    <name type="scientific">Rhizobium terricola</name>
    <dbReference type="NCBI Taxonomy" id="2728849"/>
    <lineage>
        <taxon>Bacteria</taxon>
        <taxon>Pseudomonadati</taxon>
        <taxon>Pseudomonadota</taxon>
        <taxon>Alphaproteobacteria</taxon>
        <taxon>Hyphomicrobiales</taxon>
        <taxon>Rhizobiaceae</taxon>
        <taxon>Rhizobium/Agrobacterium group</taxon>
        <taxon>Rhizobium</taxon>
    </lineage>
</organism>
<accession>A0A7Y0AU44</accession>
<reference evidence="8 9" key="1">
    <citation type="submission" date="2020-04" db="EMBL/GenBank/DDBJ databases">
        <title>Rhizobium sp. S-51 isolated from soil.</title>
        <authorList>
            <person name="Dahal R.H."/>
        </authorList>
    </citation>
    <scope>NUCLEOTIDE SEQUENCE [LARGE SCALE GENOMIC DNA]</scope>
    <source>
        <strain evidence="8 9">S-51</strain>
    </source>
</reference>
<feature type="domain" description="RecX second three-helical" evidence="7">
    <location>
        <begin position="90"/>
        <end position="130"/>
    </location>
</feature>
<dbReference type="GO" id="GO:0005737">
    <property type="term" value="C:cytoplasm"/>
    <property type="evidence" value="ECO:0007669"/>
    <property type="project" value="UniProtKB-SubCell"/>
</dbReference>
<dbReference type="InterPro" id="IPR053924">
    <property type="entry name" value="RecX_HTH_2nd"/>
</dbReference>
<keyword evidence="9" id="KW-1185">Reference proteome</keyword>
<evidence type="ECO:0000259" key="7">
    <source>
        <dbReference type="Pfam" id="PF02631"/>
    </source>
</evidence>
<name>A0A7Y0AU44_9HYPH</name>
<protein>
    <recommendedName>
        <fullName evidence="3 5">Regulatory protein RecX</fullName>
    </recommendedName>
</protein>
<evidence type="ECO:0000256" key="1">
    <source>
        <dbReference type="ARBA" id="ARBA00004496"/>
    </source>
</evidence>
<evidence type="ECO:0000313" key="9">
    <source>
        <dbReference type="Proteomes" id="UP000541470"/>
    </source>
</evidence>
<dbReference type="AlphaFoldDB" id="A0A7Y0AU44"/>
<dbReference type="InterPro" id="IPR003783">
    <property type="entry name" value="Regulatory_RecX"/>
</dbReference>
<evidence type="ECO:0000313" key="8">
    <source>
        <dbReference type="EMBL" id="NML73552.1"/>
    </source>
</evidence>
<dbReference type="InterPro" id="IPR036388">
    <property type="entry name" value="WH-like_DNA-bd_sf"/>
</dbReference>
<evidence type="ECO:0000256" key="3">
    <source>
        <dbReference type="ARBA" id="ARBA00018111"/>
    </source>
</evidence>
<keyword evidence="4 5" id="KW-0963">Cytoplasm</keyword>
<dbReference type="RefSeq" id="WP_169587979.1">
    <property type="nucleotide sequence ID" value="NZ_JABBGK010000001.1"/>
</dbReference>
<gene>
    <name evidence="5 8" type="primary">recX</name>
    <name evidence="8" type="ORF">HHL25_05355</name>
</gene>
<comment type="similarity">
    <text evidence="2 5">Belongs to the RecX family.</text>
</comment>
<evidence type="ECO:0000256" key="4">
    <source>
        <dbReference type="ARBA" id="ARBA00022490"/>
    </source>
</evidence>
<dbReference type="Gene3D" id="1.10.10.10">
    <property type="entry name" value="Winged helix-like DNA-binding domain superfamily/Winged helix DNA-binding domain"/>
    <property type="match status" value="1"/>
</dbReference>
<feature type="region of interest" description="Disordered" evidence="6">
    <location>
        <begin position="1"/>
        <end position="27"/>
    </location>
</feature>
<dbReference type="HAMAP" id="MF_01114">
    <property type="entry name" value="RecX"/>
    <property type="match status" value="1"/>
</dbReference>
<comment type="subcellular location">
    <subcellularLocation>
        <location evidence="1 5">Cytoplasm</location>
    </subcellularLocation>
</comment>
<evidence type="ECO:0000256" key="6">
    <source>
        <dbReference type="SAM" id="MobiDB-lite"/>
    </source>
</evidence>
<proteinExistence type="inferred from homology"/>
<sequence>MTRRRTEGHDALTEDEQDLLPATDQPTPRMLSWVRNSAAYRLARKMMSERELGEAIAKKAREKFEDISEAQIAALSAAAVEFGKQMRALDDVAYAEIRTRSSARSGKSKRVIARKLKDKGIDREIIDGALAETDDFVAALIFARKRAFGPFRRLDVAFDEKRHAKEFSAFARNGFSFEIGRKVMEMDRETAEDLLNDQRLV</sequence>
<evidence type="ECO:0000256" key="5">
    <source>
        <dbReference type="HAMAP-Rule" id="MF_01114"/>
    </source>
</evidence>
<dbReference type="NCBIfam" id="NF001060">
    <property type="entry name" value="PRK00117.4-4"/>
    <property type="match status" value="1"/>
</dbReference>
<comment type="function">
    <text evidence="5">Modulates RecA activity.</text>
</comment>
<dbReference type="Proteomes" id="UP000541470">
    <property type="component" value="Unassembled WGS sequence"/>
</dbReference>
<evidence type="ECO:0000256" key="2">
    <source>
        <dbReference type="ARBA" id="ARBA00009695"/>
    </source>
</evidence>
<feature type="compositionally biased region" description="Basic and acidic residues" evidence="6">
    <location>
        <begin position="1"/>
        <end position="12"/>
    </location>
</feature>